<comment type="caution">
    <text evidence="2">The sequence shown here is derived from an EMBL/GenBank/DDBJ whole genome shotgun (WGS) entry which is preliminary data.</text>
</comment>
<organism evidence="2">
    <name type="scientific">bioreactor metagenome</name>
    <dbReference type="NCBI Taxonomy" id="1076179"/>
    <lineage>
        <taxon>unclassified sequences</taxon>
        <taxon>metagenomes</taxon>
        <taxon>ecological metagenomes</taxon>
    </lineage>
</organism>
<proteinExistence type="predicted"/>
<dbReference type="EMBL" id="VSSQ01025665">
    <property type="protein sequence ID" value="MPM73952.1"/>
    <property type="molecule type" value="Genomic_DNA"/>
</dbReference>
<feature type="region of interest" description="Disordered" evidence="1">
    <location>
        <begin position="127"/>
        <end position="182"/>
    </location>
</feature>
<evidence type="ECO:0000256" key="1">
    <source>
        <dbReference type="SAM" id="MobiDB-lite"/>
    </source>
</evidence>
<name>A0A645CAM4_9ZZZZ</name>
<protein>
    <submittedName>
        <fullName evidence="2">Uncharacterized protein</fullName>
    </submittedName>
</protein>
<sequence>MKRSQFQRAWRAKTDAIHAFPYLATDGHPHALQHSFGVIPRRPWFINAGGTFTTQPCQKQARFYLRAGHRQNKVLRLQFAASRSARQPQRRATFKAGADRNAHLLQGVHDPSHGAALEAGGAFQNGWQSCSGKDTRQQPQGGGRITTIDGEAGRVQAAQAPAGHAQGIPVQSPGHFEGSQRL</sequence>
<gene>
    <name evidence="2" type="ORF">SDC9_120937</name>
</gene>
<evidence type="ECO:0000313" key="2">
    <source>
        <dbReference type="EMBL" id="MPM73952.1"/>
    </source>
</evidence>
<feature type="compositionally biased region" description="Low complexity" evidence="1">
    <location>
        <begin position="156"/>
        <end position="167"/>
    </location>
</feature>
<accession>A0A645CAM4</accession>
<reference evidence="2" key="1">
    <citation type="submission" date="2019-08" db="EMBL/GenBank/DDBJ databases">
        <authorList>
            <person name="Kucharzyk K."/>
            <person name="Murdoch R.W."/>
            <person name="Higgins S."/>
            <person name="Loffler F."/>
        </authorList>
    </citation>
    <scope>NUCLEOTIDE SEQUENCE</scope>
</reference>
<dbReference type="AlphaFoldDB" id="A0A645CAM4"/>